<proteinExistence type="inferred from homology"/>
<dbReference type="WBParaSite" id="PTRK_0001384000.1">
    <property type="protein sequence ID" value="PTRK_0001384000.1"/>
    <property type="gene ID" value="PTRK_0001384000"/>
</dbReference>
<dbReference type="SMART" id="SM00562">
    <property type="entry name" value="NDK"/>
    <property type="match status" value="1"/>
</dbReference>
<evidence type="ECO:0000256" key="4">
    <source>
        <dbReference type="ARBA" id="ARBA00022777"/>
    </source>
</evidence>
<reference evidence="10" key="1">
    <citation type="submission" date="2017-02" db="UniProtKB">
        <authorList>
            <consortium name="WormBaseParasite"/>
        </authorList>
    </citation>
    <scope>IDENTIFICATION</scope>
</reference>
<keyword evidence="4" id="KW-0418">Kinase</keyword>
<evidence type="ECO:0000256" key="5">
    <source>
        <dbReference type="ARBA" id="ARBA00022840"/>
    </source>
</evidence>
<dbReference type="GO" id="GO:0006228">
    <property type="term" value="P:UTP biosynthetic process"/>
    <property type="evidence" value="ECO:0007669"/>
    <property type="project" value="InterPro"/>
</dbReference>
<dbReference type="Gene3D" id="3.30.70.141">
    <property type="entry name" value="Nucleoside diphosphate kinase-like domain"/>
    <property type="match status" value="1"/>
</dbReference>
<evidence type="ECO:0000256" key="2">
    <source>
        <dbReference type="ARBA" id="ARBA00022679"/>
    </source>
</evidence>
<dbReference type="GO" id="GO:0004550">
    <property type="term" value="F:nucleoside diphosphate kinase activity"/>
    <property type="evidence" value="ECO:0007669"/>
    <property type="project" value="InterPro"/>
</dbReference>
<protein>
    <submittedName>
        <fullName evidence="10">NDK domain-containing protein</fullName>
    </submittedName>
</protein>
<name>A0A0N4ZYH0_PARTI</name>
<keyword evidence="5" id="KW-0067">ATP-binding</keyword>
<dbReference type="InterPro" id="IPR034907">
    <property type="entry name" value="NDK-like_dom"/>
</dbReference>
<dbReference type="PROSITE" id="PS51374">
    <property type="entry name" value="NDPK_LIKE"/>
    <property type="match status" value="1"/>
</dbReference>
<organism evidence="9 10">
    <name type="scientific">Parastrongyloides trichosuri</name>
    <name type="common">Possum-specific nematode worm</name>
    <dbReference type="NCBI Taxonomy" id="131310"/>
    <lineage>
        <taxon>Eukaryota</taxon>
        <taxon>Metazoa</taxon>
        <taxon>Ecdysozoa</taxon>
        <taxon>Nematoda</taxon>
        <taxon>Chromadorea</taxon>
        <taxon>Rhabditida</taxon>
        <taxon>Tylenchina</taxon>
        <taxon>Panagrolaimomorpha</taxon>
        <taxon>Strongyloidoidea</taxon>
        <taxon>Strongyloididae</taxon>
        <taxon>Parastrongyloides</taxon>
    </lineage>
</organism>
<evidence type="ECO:0000256" key="7">
    <source>
        <dbReference type="RuleBase" id="RU004011"/>
    </source>
</evidence>
<dbReference type="GO" id="GO:0005524">
    <property type="term" value="F:ATP binding"/>
    <property type="evidence" value="ECO:0007669"/>
    <property type="project" value="UniProtKB-KW"/>
</dbReference>
<keyword evidence="9" id="KW-1185">Reference proteome</keyword>
<feature type="domain" description="Nucleoside diphosphate kinase-like" evidence="8">
    <location>
        <begin position="14"/>
        <end position="158"/>
    </location>
</feature>
<evidence type="ECO:0000313" key="9">
    <source>
        <dbReference type="Proteomes" id="UP000038045"/>
    </source>
</evidence>
<dbReference type="SUPFAM" id="SSF54919">
    <property type="entry name" value="Nucleoside diphosphate kinase, NDK"/>
    <property type="match status" value="1"/>
</dbReference>
<evidence type="ECO:0000259" key="8">
    <source>
        <dbReference type="SMART" id="SM00562"/>
    </source>
</evidence>
<keyword evidence="3" id="KW-0547">Nucleotide-binding</keyword>
<dbReference type="InterPro" id="IPR036850">
    <property type="entry name" value="NDK-like_dom_sf"/>
</dbReference>
<accession>A0A0N4ZYH0</accession>
<dbReference type="STRING" id="131310.A0A0N4ZYH0"/>
<dbReference type="PANTHER" id="PTHR46161:SF3">
    <property type="entry name" value="NUCLEOSIDE DIPHOSPHATE KINASE DDB_G0292928-RELATED"/>
    <property type="match status" value="1"/>
</dbReference>
<sequence>MHLGVILSRQSCNRAHTFALLKPDITSNPIILKKVIERIGDEGLLIVGVKRLTMTKKMAGELYKEHKDKFFFKRLITHVSSGPVIALKLTTTNDEEDPVKLWRNLLGPSKLFKNLESNSESLRSCYSLSDTRNVGHGSDSSASTERELKLFEPFDLVDNYDEKERFLNRLIPDLEEMESNVKMYD</sequence>
<comment type="caution">
    <text evidence="6">Lacks conserved residue(s) required for the propagation of feature annotation.</text>
</comment>
<evidence type="ECO:0000256" key="6">
    <source>
        <dbReference type="PROSITE-ProRule" id="PRU00706"/>
    </source>
</evidence>
<comment type="similarity">
    <text evidence="1 6 7">Belongs to the NDK family.</text>
</comment>
<evidence type="ECO:0000256" key="1">
    <source>
        <dbReference type="ARBA" id="ARBA00008142"/>
    </source>
</evidence>
<dbReference type="GO" id="GO:0006241">
    <property type="term" value="P:CTP biosynthetic process"/>
    <property type="evidence" value="ECO:0007669"/>
    <property type="project" value="InterPro"/>
</dbReference>
<evidence type="ECO:0000313" key="10">
    <source>
        <dbReference type="WBParaSite" id="PTRK_0001384000.1"/>
    </source>
</evidence>
<keyword evidence="2" id="KW-0808">Transferase</keyword>
<dbReference type="PANTHER" id="PTHR46161">
    <property type="entry name" value="NUCLEOSIDE DIPHOSPHATE KINASE"/>
    <property type="match status" value="1"/>
</dbReference>
<dbReference type="Proteomes" id="UP000038045">
    <property type="component" value="Unplaced"/>
</dbReference>
<dbReference type="InterPro" id="IPR001564">
    <property type="entry name" value="Nucleoside_diP_kinase"/>
</dbReference>
<evidence type="ECO:0000256" key="3">
    <source>
        <dbReference type="ARBA" id="ARBA00022741"/>
    </source>
</evidence>
<dbReference type="PRINTS" id="PR01243">
    <property type="entry name" value="NUCDPKINASE"/>
</dbReference>
<dbReference type="Pfam" id="PF00334">
    <property type="entry name" value="NDK"/>
    <property type="match status" value="1"/>
</dbReference>
<dbReference type="GO" id="GO:0006183">
    <property type="term" value="P:GTP biosynthetic process"/>
    <property type="evidence" value="ECO:0007669"/>
    <property type="project" value="InterPro"/>
</dbReference>
<dbReference type="AlphaFoldDB" id="A0A0N4ZYH0"/>